<dbReference type="RefSeq" id="WP_077539238.1">
    <property type="nucleotide sequence ID" value="NZ_CP019633.1"/>
</dbReference>
<keyword evidence="2 5" id="KW-0378">Hydrolase</keyword>
<accession>A0A1Q2HND0</accession>
<reference evidence="9" key="1">
    <citation type="submission" date="2017-02" db="EMBL/GenBank/DDBJ databases">
        <title>Comparative genomics and description of representatives of a novel lineage of planctomycetes thriving in anoxic sediments.</title>
        <authorList>
            <person name="Spring S."/>
            <person name="Bunk B."/>
            <person name="Sproer C."/>
            <person name="Klenk H.-P."/>
        </authorList>
    </citation>
    <scope>NUCLEOTIDE SEQUENCE [LARGE SCALE GENOMIC DNA]</scope>
    <source>
        <strain evidence="9">L21-RPul-D3</strain>
    </source>
</reference>
<evidence type="ECO:0000256" key="2">
    <source>
        <dbReference type="ARBA" id="ARBA00022801"/>
    </source>
</evidence>
<proteinExistence type="inferred from homology"/>
<dbReference type="PANTHER" id="PTHR42812">
    <property type="entry name" value="BETA-XYLOSIDASE"/>
    <property type="match status" value="1"/>
</dbReference>
<evidence type="ECO:0000256" key="3">
    <source>
        <dbReference type="ARBA" id="ARBA00023295"/>
    </source>
</evidence>
<dbReference type="InterPro" id="IPR023296">
    <property type="entry name" value="Glyco_hydro_beta-prop_sf"/>
</dbReference>
<keyword evidence="3 5" id="KW-0326">Glycosidase</keyword>
<protein>
    <submittedName>
        <fullName evidence="8">Beta-xylosidase</fullName>
    </submittedName>
</protein>
<dbReference type="OrthoDB" id="9763933at2"/>
<dbReference type="InterPro" id="IPR006710">
    <property type="entry name" value="Glyco_hydro_43"/>
</dbReference>
<feature type="site" description="Important for catalytic activity, responsible for pKa modulation of the active site Glu and correct orientation of both the proton donor and substrate" evidence="4">
    <location>
        <position position="156"/>
    </location>
</feature>
<dbReference type="CDD" id="cd08981">
    <property type="entry name" value="GH43_Bt1873-like"/>
    <property type="match status" value="1"/>
</dbReference>
<dbReference type="PANTHER" id="PTHR42812:SF14">
    <property type="entry name" value="SECRETED PROTEIN"/>
    <property type="match status" value="1"/>
</dbReference>
<dbReference type="KEGG" id="pbu:L21SP3_00554"/>
<evidence type="ECO:0000313" key="8">
    <source>
        <dbReference type="EMBL" id="AQQ08764.1"/>
    </source>
</evidence>
<dbReference type="GO" id="GO:0005975">
    <property type="term" value="P:carbohydrate metabolic process"/>
    <property type="evidence" value="ECO:0007669"/>
    <property type="project" value="InterPro"/>
</dbReference>
<dbReference type="STRING" id="1940790.L21SP3_00554"/>
<dbReference type="Gene3D" id="2.115.10.20">
    <property type="entry name" value="Glycosyl hydrolase domain, family 43"/>
    <property type="match status" value="1"/>
</dbReference>
<dbReference type="Pfam" id="PF04616">
    <property type="entry name" value="Glyco_hydro_43"/>
    <property type="match status" value="1"/>
</dbReference>
<comment type="similarity">
    <text evidence="1 5">Belongs to the glycosyl hydrolase 43 family.</text>
</comment>
<keyword evidence="9" id="KW-1185">Reference proteome</keyword>
<dbReference type="SUPFAM" id="SSF75005">
    <property type="entry name" value="Arabinanase/levansucrase/invertase"/>
    <property type="match status" value="1"/>
</dbReference>
<dbReference type="InterPro" id="IPR051795">
    <property type="entry name" value="Glycosyl_Hydrlase_43"/>
</dbReference>
<evidence type="ECO:0000256" key="6">
    <source>
        <dbReference type="SAM" id="MobiDB-lite"/>
    </source>
</evidence>
<feature type="region of interest" description="Disordered" evidence="6">
    <location>
        <begin position="112"/>
        <end position="136"/>
    </location>
</feature>
<feature type="signal peptide" evidence="7">
    <location>
        <begin position="1"/>
        <end position="20"/>
    </location>
</feature>
<dbReference type="Proteomes" id="UP000188273">
    <property type="component" value="Chromosome"/>
</dbReference>
<organism evidence="8 9">
    <name type="scientific">Sedimentisphaera cyanobacteriorum</name>
    <dbReference type="NCBI Taxonomy" id="1940790"/>
    <lineage>
        <taxon>Bacteria</taxon>
        <taxon>Pseudomonadati</taxon>
        <taxon>Planctomycetota</taxon>
        <taxon>Phycisphaerae</taxon>
        <taxon>Sedimentisphaerales</taxon>
        <taxon>Sedimentisphaeraceae</taxon>
        <taxon>Sedimentisphaera</taxon>
    </lineage>
</organism>
<evidence type="ECO:0000256" key="5">
    <source>
        <dbReference type="RuleBase" id="RU361187"/>
    </source>
</evidence>
<feature type="chain" id="PRO_5010297418" evidence="7">
    <location>
        <begin position="21"/>
        <end position="319"/>
    </location>
</feature>
<evidence type="ECO:0000256" key="1">
    <source>
        <dbReference type="ARBA" id="ARBA00009865"/>
    </source>
</evidence>
<evidence type="ECO:0000256" key="4">
    <source>
        <dbReference type="PIRSR" id="PIRSR606710-2"/>
    </source>
</evidence>
<keyword evidence="7" id="KW-0732">Signal</keyword>
<sequence length="319" mass="36155" precursor="true">MTSKLYFLFCILLAASGLSADKQKEGLKLEDFHAHDPFVLADEKTETYYLYSTGGKAFSSKDLETWKGPFKFIELPDESWANLKHGAWAPEVHIYKGKYYLFVTLHNQDRSVEGKGQPLRPRHMRSTQVLVSDSPKGPFKPITRKPTLPAGIMNLDGTFFLEDGQPWMVYCHEWVQVLDGTVEAVRLTDDLSETAGQPKLLFRGSDAPWAAPINKNRKAYVTDGCFLYRTKAGKLLMLWSSWQKNHNYTQGLAVSTSGRIEGPWKQEKPLLTNDSGHGMIFETFDGRLMLVVHRPTMSPDSRARLHEIKDTGDSIKLID</sequence>
<dbReference type="GO" id="GO:0004553">
    <property type="term" value="F:hydrolase activity, hydrolyzing O-glycosyl compounds"/>
    <property type="evidence" value="ECO:0007669"/>
    <property type="project" value="InterPro"/>
</dbReference>
<gene>
    <name evidence="8" type="ORF">L21SP3_00554</name>
</gene>
<dbReference type="AlphaFoldDB" id="A0A1Q2HND0"/>
<evidence type="ECO:0000256" key="7">
    <source>
        <dbReference type="SAM" id="SignalP"/>
    </source>
</evidence>
<dbReference type="EMBL" id="CP019633">
    <property type="protein sequence ID" value="AQQ08764.1"/>
    <property type="molecule type" value="Genomic_DNA"/>
</dbReference>
<evidence type="ECO:0000313" key="9">
    <source>
        <dbReference type="Proteomes" id="UP000188273"/>
    </source>
</evidence>
<name>A0A1Q2HND0_9BACT</name>